<dbReference type="Gene3D" id="3.40.395.10">
    <property type="entry name" value="Adenoviral Proteinase, Chain A"/>
    <property type="match status" value="1"/>
</dbReference>
<evidence type="ECO:0000259" key="4">
    <source>
        <dbReference type="PROSITE" id="PS50600"/>
    </source>
</evidence>
<dbReference type="Pfam" id="PF02902">
    <property type="entry name" value="Peptidase_C48"/>
    <property type="match status" value="1"/>
</dbReference>
<reference evidence="5 6" key="1">
    <citation type="journal article" date="2017" name="Genome Biol.">
        <title>New reference genome sequences of hot pepper reveal the massive evolution of plant disease-resistance genes by retroduplication.</title>
        <authorList>
            <person name="Kim S."/>
            <person name="Park J."/>
            <person name="Yeom S.I."/>
            <person name="Kim Y.M."/>
            <person name="Seo E."/>
            <person name="Kim K.T."/>
            <person name="Kim M.S."/>
            <person name="Lee J.M."/>
            <person name="Cheong K."/>
            <person name="Shin H.S."/>
            <person name="Kim S.B."/>
            <person name="Han K."/>
            <person name="Lee J."/>
            <person name="Park M."/>
            <person name="Lee H.A."/>
            <person name="Lee H.Y."/>
            <person name="Lee Y."/>
            <person name="Oh S."/>
            <person name="Lee J.H."/>
            <person name="Choi E."/>
            <person name="Choi E."/>
            <person name="Lee S.E."/>
            <person name="Jeon J."/>
            <person name="Kim H."/>
            <person name="Choi G."/>
            <person name="Song H."/>
            <person name="Lee J."/>
            <person name="Lee S.C."/>
            <person name="Kwon J.K."/>
            <person name="Lee H.Y."/>
            <person name="Koo N."/>
            <person name="Hong Y."/>
            <person name="Kim R.W."/>
            <person name="Kang W.H."/>
            <person name="Huh J.H."/>
            <person name="Kang B.C."/>
            <person name="Yang T.J."/>
            <person name="Lee Y.H."/>
            <person name="Bennetzen J.L."/>
            <person name="Choi D."/>
        </authorList>
    </citation>
    <scope>NUCLEOTIDE SEQUENCE [LARGE SCALE GENOMIC DNA]</scope>
    <source>
        <strain evidence="6">cv. PBC81</strain>
    </source>
</reference>
<dbReference type="SUPFAM" id="SSF54001">
    <property type="entry name" value="Cysteine proteinases"/>
    <property type="match status" value="1"/>
</dbReference>
<keyword evidence="3" id="KW-0378">Hydrolase</keyword>
<proteinExistence type="inferred from homology"/>
<keyword evidence="6" id="KW-1185">Reference proteome</keyword>
<feature type="domain" description="Ubiquitin-like protease family profile" evidence="4">
    <location>
        <begin position="1"/>
        <end position="109"/>
    </location>
</feature>
<reference evidence="6" key="2">
    <citation type="journal article" date="2017" name="J. Anim. Genet.">
        <title>Multiple reference genome sequences of hot pepper reveal the massive evolution of plant disease resistance genes by retroduplication.</title>
        <authorList>
            <person name="Kim S."/>
            <person name="Park J."/>
            <person name="Yeom S.-I."/>
            <person name="Kim Y.-M."/>
            <person name="Seo E."/>
            <person name="Kim K.-T."/>
            <person name="Kim M.-S."/>
            <person name="Lee J.M."/>
            <person name="Cheong K."/>
            <person name="Shin H.-S."/>
            <person name="Kim S.-B."/>
            <person name="Han K."/>
            <person name="Lee J."/>
            <person name="Park M."/>
            <person name="Lee H.-A."/>
            <person name="Lee H.-Y."/>
            <person name="Lee Y."/>
            <person name="Oh S."/>
            <person name="Lee J.H."/>
            <person name="Choi E."/>
            <person name="Choi E."/>
            <person name="Lee S.E."/>
            <person name="Jeon J."/>
            <person name="Kim H."/>
            <person name="Choi G."/>
            <person name="Song H."/>
            <person name="Lee J."/>
            <person name="Lee S.-C."/>
            <person name="Kwon J.-K."/>
            <person name="Lee H.-Y."/>
            <person name="Koo N."/>
            <person name="Hong Y."/>
            <person name="Kim R.W."/>
            <person name="Kang W.-H."/>
            <person name="Huh J.H."/>
            <person name="Kang B.-C."/>
            <person name="Yang T.-J."/>
            <person name="Lee Y.-H."/>
            <person name="Bennetzen J.L."/>
            <person name="Choi D."/>
        </authorList>
    </citation>
    <scope>NUCLEOTIDE SEQUENCE [LARGE SCALE GENOMIC DNA]</scope>
    <source>
        <strain evidence="6">cv. PBC81</strain>
    </source>
</reference>
<evidence type="ECO:0000313" key="6">
    <source>
        <dbReference type="Proteomes" id="UP000224567"/>
    </source>
</evidence>
<evidence type="ECO:0000256" key="2">
    <source>
        <dbReference type="ARBA" id="ARBA00022670"/>
    </source>
</evidence>
<accession>A0A2G2VG08</accession>
<evidence type="ECO:0000313" key="5">
    <source>
        <dbReference type="EMBL" id="PHT31887.1"/>
    </source>
</evidence>
<sequence>MNYYNSNVAKDLGTQDASTRTDEVADMEKSLINTIKGLSICADQPWHMVNEVFVPINCDSAFHWVLAFISLKDRCIHVCDSMASSRKIKQTSEIEKDFGVFVTVFAECLSDGLGIPCSSIDAQYHCLRYASLLCKYGSEKAENGYFSENDDPPRPRSKFALKEIDCVLHIK</sequence>
<dbReference type="GO" id="GO:0008234">
    <property type="term" value="F:cysteine-type peptidase activity"/>
    <property type="evidence" value="ECO:0007669"/>
    <property type="project" value="InterPro"/>
</dbReference>
<gene>
    <name evidence="5" type="ORF">CQW23_28224</name>
</gene>
<evidence type="ECO:0000256" key="1">
    <source>
        <dbReference type="ARBA" id="ARBA00005234"/>
    </source>
</evidence>
<keyword evidence="2" id="KW-0645">Protease</keyword>
<dbReference type="EMBL" id="MLFT02000012">
    <property type="protein sequence ID" value="PHT31887.1"/>
    <property type="molecule type" value="Genomic_DNA"/>
</dbReference>
<dbReference type="Proteomes" id="UP000224567">
    <property type="component" value="Unassembled WGS sequence"/>
</dbReference>
<evidence type="ECO:0000256" key="3">
    <source>
        <dbReference type="ARBA" id="ARBA00022801"/>
    </source>
</evidence>
<dbReference type="InterPro" id="IPR038765">
    <property type="entry name" value="Papain-like_cys_pep_sf"/>
</dbReference>
<dbReference type="OrthoDB" id="1939479at2759"/>
<name>A0A2G2VG08_CAPBA</name>
<organism evidence="5 6">
    <name type="scientific">Capsicum baccatum</name>
    <name type="common">Peruvian pepper</name>
    <dbReference type="NCBI Taxonomy" id="33114"/>
    <lineage>
        <taxon>Eukaryota</taxon>
        <taxon>Viridiplantae</taxon>
        <taxon>Streptophyta</taxon>
        <taxon>Embryophyta</taxon>
        <taxon>Tracheophyta</taxon>
        <taxon>Spermatophyta</taxon>
        <taxon>Magnoliopsida</taxon>
        <taxon>eudicotyledons</taxon>
        <taxon>Gunneridae</taxon>
        <taxon>Pentapetalae</taxon>
        <taxon>asterids</taxon>
        <taxon>lamiids</taxon>
        <taxon>Solanales</taxon>
        <taxon>Solanaceae</taxon>
        <taxon>Solanoideae</taxon>
        <taxon>Capsiceae</taxon>
        <taxon>Capsicum</taxon>
    </lineage>
</organism>
<comment type="similarity">
    <text evidence="1">Belongs to the peptidase C48 family.</text>
</comment>
<dbReference type="GO" id="GO:0006508">
    <property type="term" value="P:proteolysis"/>
    <property type="evidence" value="ECO:0007669"/>
    <property type="project" value="UniProtKB-KW"/>
</dbReference>
<dbReference type="PANTHER" id="PTHR33022">
    <property type="entry name" value="DUF1985 DOMAIN-CONTAINING PROTEIN"/>
    <property type="match status" value="1"/>
</dbReference>
<dbReference type="PANTHER" id="PTHR33022:SF13">
    <property type="entry name" value="UBIQUITIN-LIKE PROTEASE FAMILY PROFILE DOMAIN-CONTAINING PROTEIN"/>
    <property type="match status" value="1"/>
</dbReference>
<protein>
    <recommendedName>
        <fullName evidence="4">Ubiquitin-like protease family profile domain-containing protein</fullName>
    </recommendedName>
</protein>
<comment type="caution">
    <text evidence="5">The sequence shown here is derived from an EMBL/GenBank/DDBJ whole genome shotgun (WGS) entry which is preliminary data.</text>
</comment>
<dbReference type="InterPro" id="IPR003653">
    <property type="entry name" value="Peptidase_C48_C"/>
</dbReference>
<dbReference type="AlphaFoldDB" id="A0A2G2VG08"/>
<dbReference type="PROSITE" id="PS50600">
    <property type="entry name" value="ULP_PROTEASE"/>
    <property type="match status" value="1"/>
</dbReference>